<proteinExistence type="inferred from homology"/>
<dbReference type="InterPro" id="IPR036388">
    <property type="entry name" value="WH-like_DNA-bd_sf"/>
</dbReference>
<dbReference type="OrthoDB" id="570111at2"/>
<keyword evidence="2" id="KW-0805">Transcription regulation</keyword>
<dbReference type="PROSITE" id="PS50931">
    <property type="entry name" value="HTH_LYSR"/>
    <property type="match status" value="1"/>
</dbReference>
<name>A0A1N7PKR6_9GAMM</name>
<keyword evidence="3" id="KW-0238">DNA-binding</keyword>
<evidence type="ECO:0000313" key="7">
    <source>
        <dbReference type="Proteomes" id="UP000185639"/>
    </source>
</evidence>
<dbReference type="GO" id="GO:0006351">
    <property type="term" value="P:DNA-templated transcription"/>
    <property type="evidence" value="ECO:0007669"/>
    <property type="project" value="TreeGrafter"/>
</dbReference>
<dbReference type="InterPro" id="IPR005119">
    <property type="entry name" value="LysR_subst-bd"/>
</dbReference>
<dbReference type="InterPro" id="IPR000847">
    <property type="entry name" value="LysR_HTH_N"/>
</dbReference>
<dbReference type="SUPFAM" id="SSF53850">
    <property type="entry name" value="Periplasmic binding protein-like II"/>
    <property type="match status" value="1"/>
</dbReference>
<dbReference type="GO" id="GO:0043565">
    <property type="term" value="F:sequence-specific DNA binding"/>
    <property type="evidence" value="ECO:0007669"/>
    <property type="project" value="TreeGrafter"/>
</dbReference>
<protein>
    <submittedName>
        <fullName evidence="6">Transcriptional regulator, LysR family</fullName>
    </submittedName>
</protein>
<dbReference type="Gene3D" id="1.10.10.10">
    <property type="entry name" value="Winged helix-like DNA-binding domain superfamily/Winged helix DNA-binding domain"/>
    <property type="match status" value="1"/>
</dbReference>
<accession>A0A1N7PKR6</accession>
<dbReference type="SUPFAM" id="SSF46785">
    <property type="entry name" value="Winged helix' DNA-binding domain"/>
    <property type="match status" value="1"/>
</dbReference>
<evidence type="ECO:0000256" key="2">
    <source>
        <dbReference type="ARBA" id="ARBA00023015"/>
    </source>
</evidence>
<sequence length="296" mass="33212">MDKNIRWDDLRIAYLVAAYGSLSRAGEALGVNHSTAQRAVGRIEEALGTRLFIRHQRGYQLTDGGRLLAERMRPIAAEVQRLCSTLSTVESAPSGTLRISTVTDFSPFFAPLLHDFRREYPQIRVQIVATDDILSLADGEVHASVRIGAEPSEPDLIARKLMPVGLSFYASQDYLDQFGRPADMTEINAHQWVLPTGDKTRIPAIRQLIEQVALGQIAFQSNSFNDIEAAVRAGMGIGPMSVVNMRHPDGREQPLQEILLPLDSEPSQMWLVYHKDMRQSARVRALQEFLRRRIQP</sequence>
<dbReference type="InterPro" id="IPR036390">
    <property type="entry name" value="WH_DNA-bd_sf"/>
</dbReference>
<dbReference type="Gene3D" id="3.40.190.290">
    <property type="match status" value="1"/>
</dbReference>
<evidence type="ECO:0000256" key="4">
    <source>
        <dbReference type="ARBA" id="ARBA00023163"/>
    </source>
</evidence>
<comment type="similarity">
    <text evidence="1">Belongs to the LysR transcriptional regulatory family.</text>
</comment>
<evidence type="ECO:0000259" key="5">
    <source>
        <dbReference type="PROSITE" id="PS50931"/>
    </source>
</evidence>
<dbReference type="PANTHER" id="PTHR30537:SF3">
    <property type="entry name" value="TRANSCRIPTIONAL REGULATORY PROTEIN"/>
    <property type="match status" value="1"/>
</dbReference>
<feature type="domain" description="HTH lysR-type" evidence="5">
    <location>
        <begin position="5"/>
        <end position="62"/>
    </location>
</feature>
<dbReference type="EMBL" id="FTOH01000010">
    <property type="protein sequence ID" value="SIT11253.1"/>
    <property type="molecule type" value="Genomic_DNA"/>
</dbReference>
<evidence type="ECO:0000256" key="3">
    <source>
        <dbReference type="ARBA" id="ARBA00023125"/>
    </source>
</evidence>
<dbReference type="Proteomes" id="UP000185639">
    <property type="component" value="Unassembled WGS sequence"/>
</dbReference>
<dbReference type="GO" id="GO:0003700">
    <property type="term" value="F:DNA-binding transcription factor activity"/>
    <property type="evidence" value="ECO:0007669"/>
    <property type="project" value="InterPro"/>
</dbReference>
<dbReference type="STRING" id="484498.SAMN05421686_11055"/>
<dbReference type="InterPro" id="IPR058163">
    <property type="entry name" value="LysR-type_TF_proteobact-type"/>
</dbReference>
<dbReference type="AlphaFoldDB" id="A0A1N7PKR6"/>
<evidence type="ECO:0000256" key="1">
    <source>
        <dbReference type="ARBA" id="ARBA00009437"/>
    </source>
</evidence>
<keyword evidence="4" id="KW-0804">Transcription</keyword>
<organism evidence="6 7">
    <name type="scientific">Thalassolituus maritimus</name>
    <dbReference type="NCBI Taxonomy" id="484498"/>
    <lineage>
        <taxon>Bacteria</taxon>
        <taxon>Pseudomonadati</taxon>
        <taxon>Pseudomonadota</taxon>
        <taxon>Gammaproteobacteria</taxon>
        <taxon>Oceanospirillales</taxon>
        <taxon>Oceanospirillaceae</taxon>
        <taxon>Thalassolituus</taxon>
    </lineage>
</organism>
<dbReference type="Pfam" id="PF03466">
    <property type="entry name" value="LysR_substrate"/>
    <property type="match status" value="1"/>
</dbReference>
<evidence type="ECO:0000313" key="6">
    <source>
        <dbReference type="EMBL" id="SIT11253.1"/>
    </source>
</evidence>
<reference evidence="7" key="1">
    <citation type="submission" date="2017-01" db="EMBL/GenBank/DDBJ databases">
        <authorList>
            <person name="Varghese N."/>
            <person name="Submissions S."/>
        </authorList>
    </citation>
    <scope>NUCLEOTIDE SEQUENCE [LARGE SCALE GENOMIC DNA]</scope>
    <source>
        <strain evidence="7">DSM 24913</strain>
    </source>
</reference>
<dbReference type="Pfam" id="PF00126">
    <property type="entry name" value="HTH_1"/>
    <property type="match status" value="1"/>
</dbReference>
<gene>
    <name evidence="6" type="ORF">SAMN05421686_11055</name>
</gene>
<keyword evidence="7" id="KW-1185">Reference proteome</keyword>
<dbReference type="PANTHER" id="PTHR30537">
    <property type="entry name" value="HTH-TYPE TRANSCRIPTIONAL REGULATOR"/>
    <property type="match status" value="1"/>
</dbReference>
<dbReference type="RefSeq" id="WP_076517329.1">
    <property type="nucleotide sequence ID" value="NZ_FTOH01000010.1"/>
</dbReference>